<evidence type="ECO:0000313" key="2">
    <source>
        <dbReference type="EMBL" id="KAH0575100.1"/>
    </source>
</evidence>
<evidence type="ECO:0000313" key="1">
    <source>
        <dbReference type="EMBL" id="EST44199.1"/>
    </source>
</evidence>
<dbReference type="VEuPathDB" id="GiardiaDB:SS50377_22722"/>
<dbReference type="EMBL" id="AUWU02000003">
    <property type="protein sequence ID" value="KAH0575100.1"/>
    <property type="molecule type" value="Genomic_DNA"/>
</dbReference>
<evidence type="ECO:0000313" key="3">
    <source>
        <dbReference type="Proteomes" id="UP000018208"/>
    </source>
</evidence>
<name>V6LTV5_9EUKA</name>
<gene>
    <name evidence="1" type="ORF">SS50377_16005</name>
    <name evidence="2" type="ORF">SS50377_22722</name>
</gene>
<protein>
    <recommendedName>
        <fullName evidence="4">BRO1 domain-containing protein</fullName>
    </recommendedName>
</protein>
<dbReference type="EMBL" id="KI546124">
    <property type="protein sequence ID" value="EST44199.1"/>
    <property type="molecule type" value="Genomic_DNA"/>
</dbReference>
<evidence type="ECO:0008006" key="4">
    <source>
        <dbReference type="Google" id="ProtNLM"/>
    </source>
</evidence>
<dbReference type="Proteomes" id="UP000018208">
    <property type="component" value="Unassembled WGS sequence"/>
</dbReference>
<reference evidence="2" key="2">
    <citation type="submission" date="2020-12" db="EMBL/GenBank/DDBJ databases">
        <title>New Spironucleus salmonicida genome in near-complete chromosomes.</title>
        <authorList>
            <person name="Xu F."/>
            <person name="Kurt Z."/>
            <person name="Jimenez-Gonzalez A."/>
            <person name="Astvaldsson A."/>
            <person name="Andersson J.O."/>
            <person name="Svard S.G."/>
        </authorList>
    </citation>
    <scope>NUCLEOTIDE SEQUENCE</scope>
    <source>
        <strain evidence="2">ATCC 50377</strain>
    </source>
</reference>
<accession>V6LTV5</accession>
<sequence length="592" mass="67037">MATHVTLIDIDHIYITDNQNFAEITQKLTKSIKNIPASIPEVTQFYQQFRERCRSVNYQEPEIYIGLINYASYIMNSLNFSKNRAQLTWSKTTTGNGPAVDVAAAFYNLVATNLKSAQRAADFKLKSQLLGKAVYYVHEALVLVRKTQVNSPVLNAPNLAFLETFLTAQMYETLAALQWQTNEYKGFTVWAKFISSAIQMYEKSSKIDEKRSSNSSMRLRQLQYLTSAQYQRKQGNSKQARKDAEFAQNLGADVNFAEFFDSPCEQESQFLPHFIDLDKKFEEWNVKIQLRKGEVLLDKEGQECVSEVQRILCARQADYISILNAKNELIYNQMLEASVSTKLESDIQQVEDYAARYQNAAAALPLGNELVEQALKSQAIYNEILRSDNQNLAKIGALWDSQKYQTHLKALVQELENVVQIGRQLPTCMQFLQKHPLQDVCNALTIIAGKDLSQQVSQSDIEGCTWRHEAQTVNPQLIIENAPLELTRKNAKQIAEAVAPKLPQIDNSAVEKLAQKQALSAAGSEHQLALHCQAAIQTMCSVENFLQKASEKVQRHGRTAELAFQDYVAQVQAKWDGVREGRGLTVEWKEVE</sequence>
<reference evidence="1 2" key="1">
    <citation type="journal article" date="2014" name="PLoS Genet.">
        <title>The Genome of Spironucleus salmonicida Highlights a Fish Pathogen Adapted to Fluctuating Environments.</title>
        <authorList>
            <person name="Xu F."/>
            <person name="Jerlstrom-Hultqvist J."/>
            <person name="Einarsson E."/>
            <person name="Astvaldsson A."/>
            <person name="Svard S.G."/>
            <person name="Andersson J.O."/>
        </authorList>
    </citation>
    <scope>NUCLEOTIDE SEQUENCE</scope>
    <source>
        <strain evidence="2">ATCC 50377</strain>
    </source>
</reference>
<proteinExistence type="predicted"/>
<organism evidence="1">
    <name type="scientific">Spironucleus salmonicida</name>
    <dbReference type="NCBI Taxonomy" id="348837"/>
    <lineage>
        <taxon>Eukaryota</taxon>
        <taxon>Metamonada</taxon>
        <taxon>Diplomonadida</taxon>
        <taxon>Hexamitidae</taxon>
        <taxon>Hexamitinae</taxon>
        <taxon>Spironucleus</taxon>
    </lineage>
</organism>
<keyword evidence="3" id="KW-1185">Reference proteome</keyword>
<dbReference type="AlphaFoldDB" id="V6LTV5"/>